<dbReference type="RefSeq" id="WP_003444776.1">
    <property type="nucleotide sequence ID" value="NZ_ANZB01000005.1"/>
</dbReference>
<reference evidence="6 7" key="3">
    <citation type="journal article" name="Genome Announc.">
        <title>Improved Draft Genome Sequence of Clostridium pasteurianum Strain ATCC 6013 (DSM 525) Using a Hybrid Next-Generation Sequencing Approach.</title>
        <authorList>
            <person name="Pyne M.E."/>
            <person name="Utturkar S."/>
            <person name="Brown S.D."/>
            <person name="Moo-Young M."/>
            <person name="Chung D.A."/>
            <person name="Chou C.P."/>
        </authorList>
    </citation>
    <scope>NUCLEOTIDE SEQUENCE [LARGE SCALE GENOMIC DNA]</scope>
    <source>
        <strain evidence="6 7">ATCC 6013</strain>
    </source>
</reference>
<evidence type="ECO:0000313" key="7">
    <source>
        <dbReference type="Proteomes" id="UP000028042"/>
    </source>
</evidence>
<dbReference type="SUPFAM" id="SSF52218">
    <property type="entry name" value="Flavoproteins"/>
    <property type="match status" value="1"/>
</dbReference>
<keyword evidence="3" id="KW-0411">Iron-sulfur</keyword>
<dbReference type="SUPFAM" id="SSF54862">
    <property type="entry name" value="4Fe-4S ferredoxins"/>
    <property type="match status" value="1"/>
</dbReference>
<evidence type="ECO:0000256" key="1">
    <source>
        <dbReference type="ARBA" id="ARBA00022723"/>
    </source>
</evidence>
<dbReference type="GO" id="GO:0051536">
    <property type="term" value="F:iron-sulfur cluster binding"/>
    <property type="evidence" value="ECO:0007669"/>
    <property type="project" value="UniProtKB-KW"/>
</dbReference>
<keyword evidence="1" id="KW-0479">Metal-binding</keyword>
<dbReference type="eggNOG" id="COG1149">
    <property type="taxonomic scope" value="Bacteria"/>
</dbReference>
<evidence type="ECO:0000259" key="4">
    <source>
        <dbReference type="PROSITE" id="PS51379"/>
    </source>
</evidence>
<dbReference type="PATRIC" id="fig|1262449.3.peg.1979"/>
<dbReference type="KEGG" id="cpae:CPAST_c09890"/>
<keyword evidence="8" id="KW-1185">Reference proteome</keyword>
<dbReference type="EMBL" id="CP009268">
    <property type="protein sequence ID" value="AJA51077.1"/>
    <property type="molecule type" value="Genomic_DNA"/>
</dbReference>
<dbReference type="PROSITE" id="PS00198">
    <property type="entry name" value="4FE4S_FER_1"/>
    <property type="match status" value="2"/>
</dbReference>
<keyword evidence="2" id="KW-0408">Iron</keyword>
<dbReference type="InterPro" id="IPR017896">
    <property type="entry name" value="4Fe4S_Fe-S-bd"/>
</dbReference>
<evidence type="ECO:0000256" key="2">
    <source>
        <dbReference type="ARBA" id="ARBA00023004"/>
    </source>
</evidence>
<dbReference type="KEGG" id="cpat:CLPA_c09890"/>
<gene>
    <name evidence="5" type="ORF">CLPA_c09890</name>
    <name evidence="6" type="ORF">CP6013_02163</name>
</gene>
<accession>A0A0H3J151</accession>
<dbReference type="EMBL" id="JPGY02000001">
    <property type="protein sequence ID" value="KRU12915.1"/>
    <property type="molecule type" value="Genomic_DNA"/>
</dbReference>
<proteinExistence type="predicted"/>
<dbReference type="Proteomes" id="UP000028042">
    <property type="component" value="Unassembled WGS sequence"/>
</dbReference>
<dbReference type="Proteomes" id="UP000030905">
    <property type="component" value="Chromosome"/>
</dbReference>
<dbReference type="Pfam" id="PF00037">
    <property type="entry name" value="Fer4"/>
    <property type="match status" value="1"/>
</dbReference>
<protein>
    <submittedName>
        <fullName evidence="5 6">4Fe-4S ferredoxin</fullName>
    </submittedName>
</protein>
<dbReference type="InterPro" id="IPR029039">
    <property type="entry name" value="Flavoprotein-like_sf"/>
</dbReference>
<dbReference type="NCBIfam" id="NF038196">
    <property type="entry name" value="ferrodoxin_EFR1"/>
    <property type="match status" value="1"/>
</dbReference>
<dbReference type="AlphaFoldDB" id="A0A0H3J151"/>
<reference evidence="6" key="2">
    <citation type="submission" date="2015-10" db="EMBL/GenBank/DDBJ databases">
        <title>Improved Draft Genome Sequence of Clostridium pasteurianum Strain ATCC 6013 (DSM 525) Using a Hybrid Next-Generation Sequencing Approach.</title>
        <authorList>
            <person name="Pyne M.E."/>
            <person name="Utturkar S.M."/>
            <person name="Brown S.D."/>
            <person name="Moo-Young M."/>
            <person name="Chung D.A."/>
            <person name="Chou P.C."/>
        </authorList>
    </citation>
    <scope>NUCLEOTIDE SEQUENCE</scope>
    <source>
        <strain evidence="6">ATCC 6013</strain>
    </source>
</reference>
<dbReference type="Gene3D" id="3.30.70.20">
    <property type="match status" value="1"/>
</dbReference>
<feature type="domain" description="4Fe-4S ferredoxin-type" evidence="4">
    <location>
        <begin position="190"/>
        <end position="216"/>
    </location>
</feature>
<evidence type="ECO:0000313" key="8">
    <source>
        <dbReference type="Proteomes" id="UP000030905"/>
    </source>
</evidence>
<evidence type="ECO:0000256" key="3">
    <source>
        <dbReference type="ARBA" id="ARBA00023014"/>
    </source>
</evidence>
<reference evidence="5 8" key="1">
    <citation type="journal article" date="2015" name="Genome Announc.">
        <title>Complete Genome Sequence of the Nitrogen-Fixing and Solvent-Producing Clostridium pasteurianum DSM 525.</title>
        <authorList>
            <person name="Poehlein A."/>
            <person name="Grosse-Honebrink A."/>
            <person name="Zhang Y."/>
            <person name="Minton N.P."/>
            <person name="Daniel R."/>
        </authorList>
    </citation>
    <scope>NUCLEOTIDE SEQUENCE [LARGE SCALE GENOMIC DNA]</scope>
    <source>
        <strain evidence="5">DSM 525</strain>
        <strain evidence="8">DSM 525 / ATCC 6013</strain>
    </source>
</reference>
<dbReference type="InterPro" id="IPR047964">
    <property type="entry name" value="EFR1-like"/>
</dbReference>
<dbReference type="PROSITE" id="PS51379">
    <property type="entry name" value="4FE4S_FER_2"/>
    <property type="match status" value="2"/>
</dbReference>
<evidence type="ECO:0000313" key="5">
    <source>
        <dbReference type="EMBL" id="AJA51077.1"/>
    </source>
</evidence>
<dbReference type="Gene3D" id="3.40.50.360">
    <property type="match status" value="1"/>
</dbReference>
<evidence type="ECO:0000313" key="6">
    <source>
        <dbReference type="EMBL" id="KRU12915.1"/>
    </source>
</evidence>
<dbReference type="InterPro" id="IPR017900">
    <property type="entry name" value="4Fe4S_Fe_S_CS"/>
</dbReference>
<dbReference type="GeneID" id="93073187"/>
<feature type="domain" description="4Fe-4S ferredoxin-type" evidence="4">
    <location>
        <begin position="219"/>
        <end position="247"/>
    </location>
</feature>
<organism evidence="5 8">
    <name type="scientific">Clostridium pasteurianum DSM 525 = ATCC 6013</name>
    <dbReference type="NCBI Taxonomy" id="1262449"/>
    <lineage>
        <taxon>Bacteria</taxon>
        <taxon>Bacillati</taxon>
        <taxon>Bacillota</taxon>
        <taxon>Clostridia</taxon>
        <taxon>Eubacteriales</taxon>
        <taxon>Clostridiaceae</taxon>
        <taxon>Clostridium</taxon>
    </lineage>
</organism>
<name>A0A0H3J151_CLOPA</name>
<dbReference type="GO" id="GO:0046872">
    <property type="term" value="F:metal ion binding"/>
    <property type="evidence" value="ECO:0007669"/>
    <property type="project" value="UniProtKB-KW"/>
</dbReference>
<sequence>MIIEKNTILYFSGTGNSLQVAKNIGSELGEINLCRISSLIDEKEIKVNAGILGIVFPVYYARLPLMVEKIVKKLKVNERTYIFGVATYGGAAAGVLIKLEHILQNFGGTLNAGFLIHMPANNIFAYNPSAAKKDNKVFQREKIKIKKISDVIKQRKDSKCEVSKLMIDRIIDKALIKITDRIMDEIPVKDKKFWVTNSCNGCRLCEKICPVNNIEFHLNKPLWKHNCEQCTACIQYCPSEAIQWGKKTENRRRYRNPNVGVKELI</sequence>